<protein>
    <submittedName>
        <fullName evidence="2">Uncharacterized protein</fullName>
    </submittedName>
</protein>
<dbReference type="AlphaFoldDB" id="H2B138"/>
<reference evidence="2 3" key="1">
    <citation type="journal article" date="2011" name="Proc. Natl. Acad. Sci. U.S.A.">
        <title>Evolutionary erosion of yeast sex chromosomes by mating-type switching accidents.</title>
        <authorList>
            <person name="Gordon J.L."/>
            <person name="Armisen D."/>
            <person name="Proux-Wera E."/>
            <person name="Oheigeartaigh S.S."/>
            <person name="Byrne K.P."/>
            <person name="Wolfe K.H."/>
        </authorList>
    </citation>
    <scope>NUCLEOTIDE SEQUENCE [LARGE SCALE GENOMIC DNA]</scope>
    <source>
        <strain evidence="3">ATCC 22294 / BCRC 22015 / CBS 2517 / CECT 1963 / NBRC 1671 / NRRL Y-8276</strain>
    </source>
</reference>
<dbReference type="HOGENOM" id="CLU_148802_0_0_1"/>
<dbReference type="GeneID" id="13883987"/>
<evidence type="ECO:0000313" key="2">
    <source>
        <dbReference type="EMBL" id="CCF60338.1"/>
    </source>
</evidence>
<keyword evidence="1" id="KW-0472">Membrane</keyword>
<dbReference type="Proteomes" id="UP000005220">
    <property type="component" value="Chromosome 10"/>
</dbReference>
<keyword evidence="1" id="KW-0812">Transmembrane</keyword>
<keyword evidence="1" id="KW-1133">Transmembrane helix</keyword>
<dbReference type="RefSeq" id="XP_003959473.1">
    <property type="nucleotide sequence ID" value="XM_003959424.1"/>
</dbReference>
<name>H2B138_KAZAF</name>
<dbReference type="eggNOG" id="KOG4075">
    <property type="taxonomic scope" value="Eukaryota"/>
</dbReference>
<keyword evidence="3" id="KW-1185">Reference proteome</keyword>
<organism evidence="2 3">
    <name type="scientific">Kazachstania africana (strain ATCC 22294 / BCRC 22015 / CBS 2517 / CECT 1963 / NBRC 1671 / NRRL Y-8276)</name>
    <name type="common">Yeast</name>
    <name type="synonym">Kluyveromyces africanus</name>
    <dbReference type="NCBI Taxonomy" id="1071382"/>
    <lineage>
        <taxon>Eukaryota</taxon>
        <taxon>Fungi</taxon>
        <taxon>Dikarya</taxon>
        <taxon>Ascomycota</taxon>
        <taxon>Saccharomycotina</taxon>
        <taxon>Saccharomycetes</taxon>
        <taxon>Saccharomycetales</taxon>
        <taxon>Saccharomycetaceae</taxon>
        <taxon>Kazachstania</taxon>
    </lineage>
</organism>
<evidence type="ECO:0000313" key="3">
    <source>
        <dbReference type="Proteomes" id="UP000005220"/>
    </source>
</evidence>
<accession>H2B138</accession>
<dbReference type="KEGG" id="kaf:KAFR_0J02740"/>
<proteinExistence type="predicted"/>
<evidence type="ECO:0000256" key="1">
    <source>
        <dbReference type="SAM" id="Phobius"/>
    </source>
</evidence>
<dbReference type="FunCoup" id="H2B138">
    <property type="interactions" value="30"/>
</dbReference>
<dbReference type="STRING" id="1071382.H2B138"/>
<sequence>MKRELLKCMSKIRVLRALEHSVSCRNYSAVYRPPNLHDLPRRWLTLDYDTKDEIREYLSWQMEEQWPVMSRDEMKAAYFVNYEDPQTAQQTTGPFPYLFMRLLFNITLVGTVTLSLIEYKNDRRRFTS</sequence>
<feature type="transmembrane region" description="Helical" evidence="1">
    <location>
        <begin position="98"/>
        <end position="117"/>
    </location>
</feature>
<dbReference type="OrthoDB" id="186013at2759"/>
<gene>
    <name evidence="2" type="primary">KAFR0J02740</name>
    <name evidence="2" type="ORF">KAFR_0J02740</name>
</gene>
<dbReference type="EMBL" id="HE650830">
    <property type="protein sequence ID" value="CCF60338.1"/>
    <property type="molecule type" value="Genomic_DNA"/>
</dbReference>
<dbReference type="InParanoid" id="H2B138"/>